<evidence type="ECO:0000313" key="2">
    <source>
        <dbReference type="EMBL" id="OMG79308.1"/>
    </source>
</evidence>
<dbReference type="CDD" id="cd00267">
    <property type="entry name" value="ABC_ATPase"/>
    <property type="match status" value="1"/>
</dbReference>
<dbReference type="GO" id="GO:0016887">
    <property type="term" value="F:ATP hydrolysis activity"/>
    <property type="evidence" value="ECO:0007669"/>
    <property type="project" value="InterPro"/>
</dbReference>
<dbReference type="InterPro" id="IPR051396">
    <property type="entry name" value="Bact_Antivir_Def_Nuclease"/>
</dbReference>
<dbReference type="OrthoDB" id="3322489at2"/>
<dbReference type="Proteomes" id="UP000187251">
    <property type="component" value="Unassembled WGS sequence"/>
</dbReference>
<dbReference type="PANTHER" id="PTHR43581:SF2">
    <property type="entry name" value="EXCINUCLEASE ATPASE SUBUNIT"/>
    <property type="match status" value="1"/>
</dbReference>
<evidence type="ECO:0000259" key="1">
    <source>
        <dbReference type="Pfam" id="PF13304"/>
    </source>
</evidence>
<dbReference type="GO" id="GO:0005524">
    <property type="term" value="F:ATP binding"/>
    <property type="evidence" value="ECO:0007669"/>
    <property type="project" value="InterPro"/>
</dbReference>
<dbReference type="InterPro" id="IPR027417">
    <property type="entry name" value="P-loop_NTPase"/>
</dbReference>
<organism evidence="2 3">
    <name type="scientific">Alcaligenes xylosoxydans xylosoxydans</name>
    <name type="common">Achromobacter xylosoxidans</name>
    <dbReference type="NCBI Taxonomy" id="85698"/>
    <lineage>
        <taxon>Bacteria</taxon>
        <taxon>Pseudomonadati</taxon>
        <taxon>Pseudomonadota</taxon>
        <taxon>Betaproteobacteria</taxon>
        <taxon>Burkholderiales</taxon>
        <taxon>Alcaligenaceae</taxon>
        <taxon>Achromobacter</taxon>
    </lineage>
</organism>
<name>A0A1R1JMF0_ALCXX</name>
<dbReference type="Gene3D" id="3.40.50.300">
    <property type="entry name" value="P-loop containing nucleotide triphosphate hydrolases"/>
    <property type="match status" value="1"/>
</dbReference>
<accession>A0A1R1JMF0</accession>
<dbReference type="AlphaFoldDB" id="A0A1R1JMF0"/>
<protein>
    <recommendedName>
        <fullName evidence="1">ATPase AAA-type core domain-containing protein</fullName>
    </recommendedName>
</protein>
<dbReference type="RefSeq" id="WP_076415426.1">
    <property type="nucleotide sequence ID" value="NZ_AP028040.1"/>
</dbReference>
<dbReference type="SUPFAM" id="SSF52540">
    <property type="entry name" value="P-loop containing nucleoside triphosphate hydrolases"/>
    <property type="match status" value="1"/>
</dbReference>
<sequence length="818" mass="90883">MQAIFLSPEGTLDYAAQFLDEFSHARVATGTPFQDEALAFRDGVANALRASEKYLFLNAKLTIDSANTGNLSLPALARMPAPVVCIEFPVPSLSPGGNSSSRRMALGLDIDAYRRYFPLAVVPDLVAGRDGVCVLSLVWQDRAREWHCVPGALFLPHAKEGASTRQASHGVRTLKDVVFMPLLPGVPGSRETSPGEAGGGLALGNDLIDEVQALLHALPLMSTDMIVLQRPTPPERIRQGRQPYFEYRVLGTHAPPVPVFSLNPFIDIGSGKADRHVAYFGFSSLRRLNTISGGPIRTQKDFLHWLGSLEKFEAAQINLFIGVNGAGKSTVLDLIACLADPTRLATMQRENTKSDTQAGFDVALRNGWRVIGRFSQRISREVDDALDWQSLALAVVSPEGELTERQADLKKFDPDVESLNPIAELMQLLDKDIEFYDADLQALDIESIAAELSEIGPYLNGLASSMDEAHALSQPSFLAELWPRQRARPVEPMSGARVSMWLSDDLSQTNHVNLAQLPSGWRALASLLGWIKRRPEGSICLIEEPETHLHPRLQHLLARRLSSISRERSLQLFISTHSAALIDSRSWREITPKIFQADTHCLRETPADGHALRLMEDLGVRQSDFLQANGVVWVEGPSDAIYLEYWLRLYCAKEGNPLFERGLSYSIFWYGGAVLSHLTGERDDILRALLQLNRNAFVLMDSDLDYRLDAAGVPQSVKADHAKERVRTAIEQLESPSCGCWVTQGYTIENYLPAVFRDNYFVTQENGRLKQCNTIAKVEIARRFVNAAYDFETCFGQSGDLLERIASLYTMITRWNAL</sequence>
<evidence type="ECO:0000313" key="3">
    <source>
        <dbReference type="Proteomes" id="UP000187251"/>
    </source>
</evidence>
<dbReference type="InterPro" id="IPR003959">
    <property type="entry name" value="ATPase_AAA_core"/>
</dbReference>
<dbReference type="EMBL" id="MJMN01000046">
    <property type="protein sequence ID" value="OMG79308.1"/>
    <property type="molecule type" value="Genomic_DNA"/>
</dbReference>
<proteinExistence type="predicted"/>
<comment type="caution">
    <text evidence="2">The sequence shown here is derived from an EMBL/GenBank/DDBJ whole genome shotgun (WGS) entry which is preliminary data.</text>
</comment>
<gene>
    <name evidence="2" type="ORF">BIZ92_15020</name>
</gene>
<feature type="domain" description="ATPase AAA-type core" evidence="1">
    <location>
        <begin position="317"/>
        <end position="583"/>
    </location>
</feature>
<dbReference type="PANTHER" id="PTHR43581">
    <property type="entry name" value="ATP/GTP PHOSPHATASE"/>
    <property type="match status" value="1"/>
</dbReference>
<reference evidence="2 3" key="1">
    <citation type="submission" date="2016-09" db="EMBL/GenBank/DDBJ databases">
        <title>Phylogenomics of Achromobacter.</title>
        <authorList>
            <person name="Jeukens J."/>
            <person name="Freschi L."/>
            <person name="Vincent A.T."/>
            <person name="Emond-Rheault J.-G."/>
            <person name="Kukavica-Ibrulj I."/>
            <person name="Charette S.J."/>
            <person name="Levesque R.C."/>
        </authorList>
    </citation>
    <scope>NUCLEOTIDE SEQUENCE [LARGE SCALE GENOMIC DNA]</scope>
    <source>
        <strain evidence="2 3">AUS488</strain>
    </source>
</reference>
<dbReference type="Pfam" id="PF13304">
    <property type="entry name" value="AAA_21"/>
    <property type="match status" value="1"/>
</dbReference>